<dbReference type="RefSeq" id="WP_386741668.1">
    <property type="nucleotide sequence ID" value="NZ_JBHRYA010000001.1"/>
</dbReference>
<evidence type="ECO:0008006" key="3">
    <source>
        <dbReference type="Google" id="ProtNLM"/>
    </source>
</evidence>
<reference evidence="2" key="1">
    <citation type="journal article" date="2019" name="Int. J. Syst. Evol. Microbiol.">
        <title>The Global Catalogue of Microorganisms (GCM) 10K type strain sequencing project: providing services to taxonomists for standard genome sequencing and annotation.</title>
        <authorList>
            <consortium name="The Broad Institute Genomics Platform"/>
            <consortium name="The Broad Institute Genome Sequencing Center for Infectious Disease"/>
            <person name="Wu L."/>
            <person name="Ma J."/>
        </authorList>
    </citation>
    <scope>NUCLEOTIDE SEQUENCE [LARGE SCALE GENOMIC DNA]</scope>
    <source>
        <strain evidence="2">KCTC 42441</strain>
    </source>
</reference>
<protein>
    <recommendedName>
        <fullName evidence="3">DUS-like FMN-binding domain-containing protein</fullName>
    </recommendedName>
</protein>
<proteinExistence type="predicted"/>
<accession>A0ABV7XH96</accession>
<dbReference type="Proteomes" id="UP001595705">
    <property type="component" value="Unassembled WGS sequence"/>
</dbReference>
<organism evidence="1 2">
    <name type="scientific">Luteimonas soli</name>
    <dbReference type="NCBI Taxonomy" id="1648966"/>
    <lineage>
        <taxon>Bacteria</taxon>
        <taxon>Pseudomonadati</taxon>
        <taxon>Pseudomonadota</taxon>
        <taxon>Gammaproteobacteria</taxon>
        <taxon>Lysobacterales</taxon>
        <taxon>Lysobacteraceae</taxon>
        <taxon>Luteimonas</taxon>
    </lineage>
</organism>
<comment type="caution">
    <text evidence="1">The sequence shown here is derived from an EMBL/GenBank/DDBJ whole genome shotgun (WGS) entry which is preliminary data.</text>
</comment>
<gene>
    <name evidence="1" type="ORF">ACFONC_00935</name>
</gene>
<keyword evidence="2" id="KW-1185">Reference proteome</keyword>
<evidence type="ECO:0000313" key="1">
    <source>
        <dbReference type="EMBL" id="MFC3714722.1"/>
    </source>
</evidence>
<sequence>MRQTRVHALIGAGKRESPAIRPAAGDRRECALSNRARHSMTLPGQPSVNPQPDAASLRLSVAPMMDWTASSLKVIDFKLLRRFQVAMLR</sequence>
<name>A0ABV7XH96_9GAMM</name>
<evidence type="ECO:0000313" key="2">
    <source>
        <dbReference type="Proteomes" id="UP001595705"/>
    </source>
</evidence>
<dbReference type="EMBL" id="JBHRYA010000001">
    <property type="protein sequence ID" value="MFC3714722.1"/>
    <property type="molecule type" value="Genomic_DNA"/>
</dbReference>